<evidence type="ECO:0000313" key="2">
    <source>
        <dbReference type="EMBL" id="QDU29876.1"/>
    </source>
</evidence>
<dbReference type="KEGG" id="aagg:ETAA8_49920"/>
<feature type="transmembrane region" description="Helical" evidence="1">
    <location>
        <begin position="195"/>
        <end position="218"/>
    </location>
</feature>
<dbReference type="Proteomes" id="UP000315017">
    <property type="component" value="Chromosome"/>
</dbReference>
<organism evidence="2 3">
    <name type="scientific">Anatilimnocola aggregata</name>
    <dbReference type="NCBI Taxonomy" id="2528021"/>
    <lineage>
        <taxon>Bacteria</taxon>
        <taxon>Pseudomonadati</taxon>
        <taxon>Planctomycetota</taxon>
        <taxon>Planctomycetia</taxon>
        <taxon>Pirellulales</taxon>
        <taxon>Pirellulaceae</taxon>
        <taxon>Anatilimnocola</taxon>
    </lineage>
</organism>
<keyword evidence="1" id="KW-1133">Transmembrane helix</keyword>
<gene>
    <name evidence="2" type="ORF">ETAA8_49920</name>
</gene>
<reference evidence="2 3" key="1">
    <citation type="submission" date="2019-02" db="EMBL/GenBank/DDBJ databases">
        <title>Deep-cultivation of Planctomycetes and their phenomic and genomic characterization uncovers novel biology.</title>
        <authorList>
            <person name="Wiegand S."/>
            <person name="Jogler M."/>
            <person name="Boedeker C."/>
            <person name="Pinto D."/>
            <person name="Vollmers J."/>
            <person name="Rivas-Marin E."/>
            <person name="Kohn T."/>
            <person name="Peeters S.H."/>
            <person name="Heuer A."/>
            <person name="Rast P."/>
            <person name="Oberbeckmann S."/>
            <person name="Bunk B."/>
            <person name="Jeske O."/>
            <person name="Meyerdierks A."/>
            <person name="Storesund J.E."/>
            <person name="Kallscheuer N."/>
            <person name="Luecker S."/>
            <person name="Lage O.M."/>
            <person name="Pohl T."/>
            <person name="Merkel B.J."/>
            <person name="Hornburger P."/>
            <person name="Mueller R.-W."/>
            <person name="Bruemmer F."/>
            <person name="Labrenz M."/>
            <person name="Spormann A.M."/>
            <person name="Op den Camp H."/>
            <person name="Overmann J."/>
            <person name="Amann R."/>
            <person name="Jetten M.S.M."/>
            <person name="Mascher T."/>
            <person name="Medema M.H."/>
            <person name="Devos D.P."/>
            <person name="Kaster A.-K."/>
            <person name="Ovreas L."/>
            <person name="Rohde M."/>
            <person name="Galperin M.Y."/>
            <person name="Jogler C."/>
        </authorList>
    </citation>
    <scope>NUCLEOTIDE SEQUENCE [LARGE SCALE GENOMIC DNA]</scope>
    <source>
        <strain evidence="2 3">ETA_A8</strain>
    </source>
</reference>
<accession>A0A517YI31</accession>
<proteinExistence type="predicted"/>
<name>A0A517YI31_9BACT</name>
<protein>
    <submittedName>
        <fullName evidence="2">Uncharacterized protein</fullName>
    </submittedName>
</protein>
<evidence type="ECO:0000313" key="3">
    <source>
        <dbReference type="Proteomes" id="UP000315017"/>
    </source>
</evidence>
<evidence type="ECO:0000256" key="1">
    <source>
        <dbReference type="SAM" id="Phobius"/>
    </source>
</evidence>
<keyword evidence="1" id="KW-0812">Transmembrane</keyword>
<dbReference type="Gene3D" id="2.20.28.160">
    <property type="match status" value="1"/>
</dbReference>
<feature type="transmembrane region" description="Helical" evidence="1">
    <location>
        <begin position="225"/>
        <end position="258"/>
    </location>
</feature>
<keyword evidence="1" id="KW-0472">Membrane</keyword>
<feature type="transmembrane region" description="Helical" evidence="1">
    <location>
        <begin position="148"/>
        <end position="175"/>
    </location>
</feature>
<sequence>MPIEFDCPTCQTRIRTPDTAAGKQARCPRCQTIAVVPSSSNLPPLPGSVFHSPPLAGSSSGPLEAVLEPTNSPNPSNAWLPPPGAFAPVGTSQPAMFTPGLPPVSANPFGDLPAGSAAPSNIQNPYASPTGYVAQQAQLSTDEVRSKLLGPAIGISLSAVLSLGFTLLMTIMLAADESFRDEFQGENAAETAGAYFAAIMMFAFAVLPPLVSLVGAYAMFRGRGLVAAWIGAFATLIPCTPCFFIGAIFAVWGMIALADSRVSKGML</sequence>
<keyword evidence="3" id="KW-1185">Reference proteome</keyword>
<dbReference type="EMBL" id="CP036274">
    <property type="protein sequence ID" value="QDU29876.1"/>
    <property type="molecule type" value="Genomic_DNA"/>
</dbReference>
<dbReference type="AlphaFoldDB" id="A0A517YI31"/>